<evidence type="ECO:0000313" key="1">
    <source>
        <dbReference type="EMBL" id="OAY72255.1"/>
    </source>
</evidence>
<dbReference type="InterPro" id="IPR053022">
    <property type="entry name" value="Chloroplast_translocon_comp"/>
</dbReference>
<feature type="non-terminal residue" evidence="1">
    <location>
        <position position="215"/>
    </location>
</feature>
<reference evidence="1 2" key="1">
    <citation type="journal article" date="2016" name="DNA Res.">
        <title>The draft genome of MD-2 pineapple using hybrid error correction of long reads.</title>
        <authorList>
            <person name="Redwan R.M."/>
            <person name="Saidin A."/>
            <person name="Kumar S.V."/>
        </authorList>
    </citation>
    <scope>NUCLEOTIDE SEQUENCE [LARGE SCALE GENOMIC DNA]</scope>
    <source>
        <strain evidence="2">cv. MD2</strain>
        <tissue evidence="1">Leaf</tissue>
    </source>
</reference>
<dbReference type="STRING" id="4615.A0A199V5X9"/>
<name>A0A199V5X9_ANACO</name>
<dbReference type="PANTHER" id="PTHR34457">
    <property type="entry name" value="EMBRYO DEFECTIVE 2410"/>
    <property type="match status" value="1"/>
</dbReference>
<dbReference type="AlphaFoldDB" id="A0A199V5X9"/>
<gene>
    <name evidence="1" type="ORF">ACMD2_22442</name>
</gene>
<comment type="caution">
    <text evidence="1">The sequence shown here is derived from an EMBL/GenBank/DDBJ whole genome shotgun (WGS) entry which is preliminary data.</text>
</comment>
<protein>
    <submittedName>
        <fullName evidence="1">Uncharacterized protein</fullName>
    </submittedName>
</protein>
<proteinExistence type="predicted"/>
<evidence type="ECO:0000313" key="2">
    <source>
        <dbReference type="Proteomes" id="UP000092600"/>
    </source>
</evidence>
<dbReference type="Proteomes" id="UP000092600">
    <property type="component" value="Unassembled WGS sequence"/>
</dbReference>
<accession>A0A199V5X9</accession>
<dbReference type="EMBL" id="LSRQ01003192">
    <property type="protein sequence ID" value="OAY72255.1"/>
    <property type="molecule type" value="Genomic_DNA"/>
</dbReference>
<organism evidence="1 2">
    <name type="scientific">Ananas comosus</name>
    <name type="common">Pineapple</name>
    <name type="synonym">Ananas ananas</name>
    <dbReference type="NCBI Taxonomy" id="4615"/>
    <lineage>
        <taxon>Eukaryota</taxon>
        <taxon>Viridiplantae</taxon>
        <taxon>Streptophyta</taxon>
        <taxon>Embryophyta</taxon>
        <taxon>Tracheophyta</taxon>
        <taxon>Spermatophyta</taxon>
        <taxon>Magnoliopsida</taxon>
        <taxon>Liliopsida</taxon>
        <taxon>Poales</taxon>
        <taxon>Bromeliaceae</taxon>
        <taxon>Bromelioideae</taxon>
        <taxon>Ananas</taxon>
    </lineage>
</organism>
<dbReference type="PANTHER" id="PTHR34457:SF3">
    <property type="entry name" value="PROTEIN TIC236, CHLOROPLASTIC"/>
    <property type="match status" value="1"/>
</dbReference>
<sequence>MGSILQPNVSGMIQLSHGEAYVPHDKGNGNTHPGLTLVGSEWQLRSKSGYTCRIICVTSTRSVDQDVLSPSEAAKFLRAVSRVSVEGDGQLAFKKLATATLETLMPRIESKENLGRHGGASLCSTNPKGEVQLGKRLQASVVRQMKDSEMAMQWTLTYQLSSRLRILFQSTPSNRLLFEYSATSQDYMTAKTEPMGRIYKIKNGWLKKVGLGLTG</sequence>